<evidence type="ECO:0000256" key="9">
    <source>
        <dbReference type="ARBA" id="ARBA00023172"/>
    </source>
</evidence>
<reference evidence="12" key="1">
    <citation type="submission" date="2021-02" db="EMBL/GenBank/DDBJ databases">
        <authorList>
            <person name="Dougan E. K."/>
            <person name="Rhodes N."/>
            <person name="Thang M."/>
            <person name="Chan C."/>
        </authorList>
    </citation>
    <scope>NUCLEOTIDE SEQUENCE</scope>
</reference>
<evidence type="ECO:0000256" key="1">
    <source>
        <dbReference type="ARBA" id="ARBA00022722"/>
    </source>
</evidence>
<keyword evidence="4" id="KW-0378">Hydrolase</keyword>
<dbReference type="GO" id="GO:0003676">
    <property type="term" value="F:nucleic acid binding"/>
    <property type="evidence" value="ECO:0007669"/>
    <property type="project" value="InterPro"/>
</dbReference>
<proteinExistence type="predicted"/>
<dbReference type="OrthoDB" id="424428at2759"/>
<dbReference type="GO" id="GO:0006310">
    <property type="term" value="P:DNA recombination"/>
    <property type="evidence" value="ECO:0007669"/>
    <property type="project" value="UniProtKB-KW"/>
</dbReference>
<accession>A0A812TK53</accession>
<keyword evidence="5" id="KW-0460">Magnesium</keyword>
<sequence length="1052" mass="115952">LSSGYAVTHVAADARTEQSRHDAEAAWWDQTGDEPENWGTWGRGRTEVEETIISKVAEPWRKARLVVSLMRILPAEVKDSQEEVASLLRYMRNLDPAQSARDALECIRRMSLIKLSPDIQRPTELGELTHAISYPQGLGGGYLSAATTCEITLDANAREGMCTPDTNILVFRTPDAGANEVLRQSQVMPKRTSKLQLTLANNTEIEAGRTREGEVVVRGEGKDIIVGVCRLVAIGCEFTWKKCGAWLRLPAQCDAQWIELEVCNGLPYVSWEVFVRLRPLLTKWWKEHHTPFAATACTAEEPVVNYAISWQEVCDIAAAPLQSAADVATEAEELAATTLRQGCLDFQKVAAVIRSSKLPKRMQPSRECIDHAGVGPRQVIFADAEFSFAITAGVSVDQGGSAPVEFGEECFGESIGLEGLGDEEHAKRKSLKDLIAQGLRHPHRKLKAADVALGSLAIDIAGPYKEGFGGYKYGLIGVFTFQHSGPGLHFVRLLRSRKVDEVQAGVIGIISQLTAMTGSKDFVVRLHSDNALEFVTQRFSDHINSQGIFKTKTVPHNPASNGRAERAVQSLKRAALAFLIEGGLERRFWPYCILEAASCQRDGVLGSKLPKLVPGDSCAVKVQQSEPFEPKVETARYLARDPETSKGAFVLVRRNGRDQLTRAREPAKLEISGDEKWRPCTLDDKHFWVSSKGRVKEMTEKVEVPTLEERLFGPSGEELVFGASPEHGDVVAKVARVCEEPRSGMNTTQEEGKYAHWSSCMEQEALDAERMAAILAEQQLVTETVGNEVLTSGSVLSQRKWRDSVTGEIGNMATKEVWIQCKASQVREKLGLREHERTPIPLPMKLVLTRKPLLEGGDLTEEKHLKDQIPKAASDLTAASAQELAELAELAAFKAKCRLVVCGNFEQQPGDDISSQNVDADTLRFLAHKWASNRNWKGLAFDISAAFLNAWLSAGTKITMKPPAILVRLGYFDEDTILIPQKSLYGLRRAPRDWEQERSAKMDGVVLPAAETDELGDLVLHPHSDIPGLWTVLDGEAIVGYVTMFVDDGLGI</sequence>
<dbReference type="GO" id="GO:0015074">
    <property type="term" value="P:DNA integration"/>
    <property type="evidence" value="ECO:0007669"/>
    <property type="project" value="UniProtKB-KW"/>
</dbReference>
<keyword evidence="8" id="KW-0808">Transferase</keyword>
<keyword evidence="10" id="KW-0511">Multifunctional enzyme</keyword>
<evidence type="ECO:0000256" key="8">
    <source>
        <dbReference type="ARBA" id="ARBA00022932"/>
    </source>
</evidence>
<dbReference type="AlphaFoldDB" id="A0A812TK53"/>
<dbReference type="GO" id="GO:0046872">
    <property type="term" value="F:metal ion binding"/>
    <property type="evidence" value="ECO:0007669"/>
    <property type="project" value="UniProtKB-KW"/>
</dbReference>
<dbReference type="InterPro" id="IPR013103">
    <property type="entry name" value="RVT_2"/>
</dbReference>
<evidence type="ECO:0000256" key="2">
    <source>
        <dbReference type="ARBA" id="ARBA00022723"/>
    </source>
</evidence>
<dbReference type="EMBL" id="CAJNJA010025060">
    <property type="protein sequence ID" value="CAE7536915.1"/>
    <property type="molecule type" value="Genomic_DNA"/>
</dbReference>
<protein>
    <recommendedName>
        <fullName evidence="11">Integrase catalytic domain-containing protein</fullName>
    </recommendedName>
</protein>
<feature type="non-terminal residue" evidence="12">
    <location>
        <position position="1052"/>
    </location>
</feature>
<dbReference type="InterPro" id="IPR039537">
    <property type="entry name" value="Retrotran_Ty1/copia-like"/>
</dbReference>
<keyword evidence="6" id="KW-0229">DNA integration</keyword>
<feature type="non-terminal residue" evidence="12">
    <location>
        <position position="1"/>
    </location>
</feature>
<dbReference type="GO" id="GO:0004519">
    <property type="term" value="F:endonuclease activity"/>
    <property type="evidence" value="ECO:0007669"/>
    <property type="project" value="UniProtKB-KW"/>
</dbReference>
<evidence type="ECO:0000313" key="12">
    <source>
        <dbReference type="EMBL" id="CAE7536915.1"/>
    </source>
</evidence>
<dbReference type="GO" id="GO:0016787">
    <property type="term" value="F:hydrolase activity"/>
    <property type="evidence" value="ECO:0007669"/>
    <property type="project" value="UniProtKB-KW"/>
</dbReference>
<keyword evidence="7" id="KW-0695">RNA-directed DNA polymerase</keyword>
<dbReference type="PANTHER" id="PTHR42648">
    <property type="entry name" value="TRANSPOSASE, PUTATIVE-RELATED"/>
    <property type="match status" value="1"/>
</dbReference>
<dbReference type="GO" id="GO:0003964">
    <property type="term" value="F:RNA-directed DNA polymerase activity"/>
    <property type="evidence" value="ECO:0007669"/>
    <property type="project" value="UniProtKB-KW"/>
</dbReference>
<keyword evidence="3" id="KW-0255">Endonuclease</keyword>
<keyword evidence="8" id="KW-0239">DNA-directed DNA polymerase</keyword>
<dbReference type="Gene3D" id="3.30.420.10">
    <property type="entry name" value="Ribonuclease H-like superfamily/Ribonuclease H"/>
    <property type="match status" value="1"/>
</dbReference>
<evidence type="ECO:0000256" key="6">
    <source>
        <dbReference type="ARBA" id="ARBA00022908"/>
    </source>
</evidence>
<feature type="domain" description="Integrase catalytic" evidence="11">
    <location>
        <begin position="438"/>
        <end position="573"/>
    </location>
</feature>
<gene>
    <name evidence="12" type="ORF">SNEC2469_LOCUS15447</name>
</gene>
<evidence type="ECO:0000256" key="10">
    <source>
        <dbReference type="ARBA" id="ARBA00023268"/>
    </source>
</evidence>
<dbReference type="InterPro" id="IPR012337">
    <property type="entry name" value="RNaseH-like_sf"/>
</dbReference>
<evidence type="ECO:0000256" key="7">
    <source>
        <dbReference type="ARBA" id="ARBA00022918"/>
    </source>
</evidence>
<evidence type="ECO:0000256" key="4">
    <source>
        <dbReference type="ARBA" id="ARBA00022801"/>
    </source>
</evidence>
<evidence type="ECO:0000259" key="11">
    <source>
        <dbReference type="PROSITE" id="PS50994"/>
    </source>
</evidence>
<dbReference type="GO" id="GO:0003887">
    <property type="term" value="F:DNA-directed DNA polymerase activity"/>
    <property type="evidence" value="ECO:0007669"/>
    <property type="project" value="UniProtKB-KW"/>
</dbReference>
<dbReference type="PROSITE" id="PS50994">
    <property type="entry name" value="INTEGRASE"/>
    <property type="match status" value="1"/>
</dbReference>
<evidence type="ECO:0000256" key="3">
    <source>
        <dbReference type="ARBA" id="ARBA00022759"/>
    </source>
</evidence>
<keyword evidence="9" id="KW-0233">DNA recombination</keyword>
<dbReference type="SUPFAM" id="SSF53098">
    <property type="entry name" value="Ribonuclease H-like"/>
    <property type="match status" value="1"/>
</dbReference>
<keyword evidence="13" id="KW-1185">Reference proteome</keyword>
<organism evidence="12 13">
    <name type="scientific">Symbiodinium necroappetens</name>
    <dbReference type="NCBI Taxonomy" id="1628268"/>
    <lineage>
        <taxon>Eukaryota</taxon>
        <taxon>Sar</taxon>
        <taxon>Alveolata</taxon>
        <taxon>Dinophyceae</taxon>
        <taxon>Suessiales</taxon>
        <taxon>Symbiodiniaceae</taxon>
        <taxon>Symbiodinium</taxon>
    </lineage>
</organism>
<keyword evidence="2" id="KW-0479">Metal-binding</keyword>
<evidence type="ECO:0000256" key="5">
    <source>
        <dbReference type="ARBA" id="ARBA00022842"/>
    </source>
</evidence>
<comment type="caution">
    <text evidence="12">The sequence shown here is derived from an EMBL/GenBank/DDBJ whole genome shotgun (WGS) entry which is preliminary data.</text>
</comment>
<name>A0A812TK53_9DINO</name>
<dbReference type="InterPro" id="IPR001584">
    <property type="entry name" value="Integrase_cat-core"/>
</dbReference>
<dbReference type="Pfam" id="PF07727">
    <property type="entry name" value="RVT_2"/>
    <property type="match status" value="1"/>
</dbReference>
<dbReference type="Proteomes" id="UP000601435">
    <property type="component" value="Unassembled WGS sequence"/>
</dbReference>
<dbReference type="PANTHER" id="PTHR42648:SF11">
    <property type="entry name" value="TRANSPOSON TY4-P GAG-POL POLYPROTEIN"/>
    <property type="match status" value="1"/>
</dbReference>
<keyword evidence="1" id="KW-0540">Nuclease</keyword>
<dbReference type="InterPro" id="IPR036397">
    <property type="entry name" value="RNaseH_sf"/>
</dbReference>
<keyword evidence="8" id="KW-0548">Nucleotidyltransferase</keyword>
<evidence type="ECO:0000313" key="13">
    <source>
        <dbReference type="Proteomes" id="UP000601435"/>
    </source>
</evidence>